<sequence>MPFKGFAQLENICKASSEVAALNFTYHNARLAALLESGGSKKSIRDAAPHERKLFTFVDELGTKSRQELEQPTPLRGPGPITVDKLLRAANVLAQICDLQDVKERIESLAQQYEEITSSIDSLESIKEKQRINFEKLKLAVQARSSKRSNECIVNSSEDELKTQKYLEERVKSLALQHEEIISSIEIINLAEDEFKNQKSPEESFSASALNQDQGKFNELEYDNVIIKGINDIMINNCIFKHDQRDTSIPIPSQQTILGAMVLQIIRDTNELTLSELKIKIGEFSREIGLSEDQGVRAIYTLLANKLITIDRSKGSYQSVRSF</sequence>
<evidence type="ECO:0000313" key="3">
    <source>
        <dbReference type="Proteomes" id="UP000789570"/>
    </source>
</evidence>
<reference evidence="2" key="1">
    <citation type="submission" date="2021-06" db="EMBL/GenBank/DDBJ databases">
        <authorList>
            <person name="Kallberg Y."/>
            <person name="Tangrot J."/>
            <person name="Rosling A."/>
        </authorList>
    </citation>
    <scope>NUCLEOTIDE SEQUENCE</scope>
    <source>
        <strain evidence="2">UK204</strain>
    </source>
</reference>
<proteinExistence type="predicted"/>
<protein>
    <submittedName>
        <fullName evidence="2">385_t:CDS:1</fullName>
    </submittedName>
</protein>
<dbReference type="Proteomes" id="UP000789570">
    <property type="component" value="Unassembled WGS sequence"/>
</dbReference>
<comment type="caution">
    <text evidence="2">The sequence shown here is derived from an EMBL/GenBank/DDBJ whole genome shotgun (WGS) entry which is preliminary data.</text>
</comment>
<keyword evidence="1" id="KW-0175">Coiled coil</keyword>
<keyword evidence="3" id="KW-1185">Reference proteome</keyword>
<organism evidence="2 3">
    <name type="scientific">Funneliformis caledonium</name>
    <dbReference type="NCBI Taxonomy" id="1117310"/>
    <lineage>
        <taxon>Eukaryota</taxon>
        <taxon>Fungi</taxon>
        <taxon>Fungi incertae sedis</taxon>
        <taxon>Mucoromycota</taxon>
        <taxon>Glomeromycotina</taxon>
        <taxon>Glomeromycetes</taxon>
        <taxon>Glomerales</taxon>
        <taxon>Glomeraceae</taxon>
        <taxon>Funneliformis</taxon>
    </lineage>
</organism>
<dbReference type="EMBL" id="CAJVPQ010000965">
    <property type="protein sequence ID" value="CAG8523712.1"/>
    <property type="molecule type" value="Genomic_DNA"/>
</dbReference>
<gene>
    <name evidence="2" type="ORF">FCALED_LOCUS4832</name>
</gene>
<accession>A0A9N9AAI5</accession>
<evidence type="ECO:0000313" key="2">
    <source>
        <dbReference type="EMBL" id="CAG8523712.1"/>
    </source>
</evidence>
<name>A0A9N9AAI5_9GLOM</name>
<dbReference type="AlphaFoldDB" id="A0A9N9AAI5"/>
<feature type="coiled-coil region" evidence="1">
    <location>
        <begin position="99"/>
        <end position="126"/>
    </location>
</feature>
<evidence type="ECO:0000256" key="1">
    <source>
        <dbReference type="SAM" id="Coils"/>
    </source>
</evidence>
<dbReference type="OrthoDB" id="2383523at2759"/>